<dbReference type="STRING" id="442562.Rumeso_04532"/>
<feature type="transmembrane region" description="Helical" evidence="2">
    <location>
        <begin position="213"/>
        <end position="232"/>
    </location>
</feature>
<evidence type="ECO:0000256" key="2">
    <source>
        <dbReference type="SAM" id="Phobius"/>
    </source>
</evidence>
<accession>A0A017HHY5</accession>
<keyword evidence="2" id="KW-1133">Transmembrane helix</keyword>
<dbReference type="AlphaFoldDB" id="A0A017HHY5"/>
<keyword evidence="3" id="KW-0732">Signal</keyword>
<dbReference type="InterPro" id="IPR003782">
    <property type="entry name" value="SCO1/SenC"/>
</dbReference>
<dbReference type="RefSeq" id="WP_051521026.1">
    <property type="nucleotide sequence ID" value="NZ_KK088555.1"/>
</dbReference>
<name>A0A017HHY5_9RHOB</name>
<gene>
    <name evidence="4" type="ORF">Rumeso_04532</name>
</gene>
<comment type="similarity">
    <text evidence="1">Belongs to the SCO1/2 family.</text>
</comment>
<dbReference type="EMBL" id="AOSK01000127">
    <property type="protein sequence ID" value="EYD73935.1"/>
    <property type="molecule type" value="Genomic_DNA"/>
</dbReference>
<evidence type="ECO:0000256" key="3">
    <source>
        <dbReference type="SAM" id="SignalP"/>
    </source>
</evidence>
<dbReference type="OrthoDB" id="9786756at2"/>
<dbReference type="HOGENOM" id="CLU_058434_0_0_5"/>
<sequence>MIRLLLLLLALAAPVSAHEGAVPAFAPRLGATLPDLALAAEDGQAVTLRAALGGRPTVLLFGLMDCDNLCDLSEDAAATALDATGLGPGEAGALFVSLDPREGVPEAQAARERLHPGPAWAFLTGPNGAGLARAAGMELVADEDAHPLALLVLTPEGTLSRVLPGLDVQPRDLRLALVEAAGGRIGTLSDRITLLCSGFDDATGRYTPLIHRLVQAGVVVTVLTLGALMLLLERGRRT</sequence>
<evidence type="ECO:0000313" key="4">
    <source>
        <dbReference type="EMBL" id="EYD73935.1"/>
    </source>
</evidence>
<dbReference type="SUPFAM" id="SSF52833">
    <property type="entry name" value="Thioredoxin-like"/>
    <property type="match status" value="1"/>
</dbReference>
<keyword evidence="2" id="KW-0812">Transmembrane</keyword>
<dbReference type="Proteomes" id="UP000019666">
    <property type="component" value="Unassembled WGS sequence"/>
</dbReference>
<organism evidence="4 5">
    <name type="scientific">Rubellimicrobium mesophilum DSM 19309</name>
    <dbReference type="NCBI Taxonomy" id="442562"/>
    <lineage>
        <taxon>Bacteria</taxon>
        <taxon>Pseudomonadati</taxon>
        <taxon>Pseudomonadota</taxon>
        <taxon>Alphaproteobacteria</taxon>
        <taxon>Rhodobacterales</taxon>
        <taxon>Roseobacteraceae</taxon>
        <taxon>Rubellimicrobium</taxon>
    </lineage>
</organism>
<feature type="chain" id="PRO_5001493156" evidence="3">
    <location>
        <begin position="18"/>
        <end position="238"/>
    </location>
</feature>
<feature type="signal peptide" evidence="3">
    <location>
        <begin position="1"/>
        <end position="17"/>
    </location>
</feature>
<dbReference type="Gene3D" id="3.40.30.10">
    <property type="entry name" value="Glutaredoxin"/>
    <property type="match status" value="1"/>
</dbReference>
<keyword evidence="5" id="KW-1185">Reference proteome</keyword>
<keyword evidence="2" id="KW-0472">Membrane</keyword>
<dbReference type="InterPro" id="IPR036249">
    <property type="entry name" value="Thioredoxin-like_sf"/>
</dbReference>
<evidence type="ECO:0000256" key="1">
    <source>
        <dbReference type="ARBA" id="ARBA00010996"/>
    </source>
</evidence>
<protein>
    <submittedName>
        <fullName evidence="4">Cytochrome oxidase biogenesis protein Sco1/SenC/PrrC, putative copper metallochaperone</fullName>
    </submittedName>
</protein>
<dbReference type="Pfam" id="PF02630">
    <property type="entry name" value="SCO1-SenC"/>
    <property type="match status" value="1"/>
</dbReference>
<proteinExistence type="inferred from homology"/>
<reference evidence="4 5" key="1">
    <citation type="submission" date="2013-02" db="EMBL/GenBank/DDBJ databases">
        <authorList>
            <person name="Fiebig A."/>
            <person name="Goeker M."/>
            <person name="Klenk H.-P.P."/>
        </authorList>
    </citation>
    <scope>NUCLEOTIDE SEQUENCE [LARGE SCALE GENOMIC DNA]</scope>
    <source>
        <strain evidence="4 5">DSM 19309</strain>
    </source>
</reference>
<evidence type="ECO:0000313" key="5">
    <source>
        <dbReference type="Proteomes" id="UP000019666"/>
    </source>
</evidence>
<comment type="caution">
    <text evidence="4">The sequence shown here is derived from an EMBL/GenBank/DDBJ whole genome shotgun (WGS) entry which is preliminary data.</text>
</comment>